<reference evidence="2 3" key="1">
    <citation type="submission" date="2024-10" db="EMBL/GenBank/DDBJ databases">
        <title>The Natural Products Discovery Center: Release of the First 8490 Sequenced Strains for Exploring Actinobacteria Biosynthetic Diversity.</title>
        <authorList>
            <person name="Kalkreuter E."/>
            <person name="Kautsar S.A."/>
            <person name="Yang D."/>
            <person name="Bader C.D."/>
            <person name="Teijaro C.N."/>
            <person name="Fluegel L."/>
            <person name="Davis C.M."/>
            <person name="Simpson J.R."/>
            <person name="Lauterbach L."/>
            <person name="Steele A.D."/>
            <person name="Gui C."/>
            <person name="Meng S."/>
            <person name="Li G."/>
            <person name="Viehrig K."/>
            <person name="Ye F."/>
            <person name="Su P."/>
            <person name="Kiefer A.F."/>
            <person name="Nichols A."/>
            <person name="Cepeda A.J."/>
            <person name="Yan W."/>
            <person name="Fan B."/>
            <person name="Jiang Y."/>
            <person name="Adhikari A."/>
            <person name="Zheng C.-J."/>
            <person name="Schuster L."/>
            <person name="Cowan T.M."/>
            <person name="Smanski M.J."/>
            <person name="Chevrette M.G."/>
            <person name="De Carvalho L.P.S."/>
            <person name="Shen B."/>
        </authorList>
    </citation>
    <scope>NUCLEOTIDE SEQUENCE [LARGE SCALE GENOMIC DNA]</scope>
    <source>
        <strain evidence="2 3">NPDC049503</strain>
    </source>
</reference>
<feature type="region of interest" description="Disordered" evidence="1">
    <location>
        <begin position="167"/>
        <end position="240"/>
    </location>
</feature>
<organism evidence="2 3">
    <name type="scientific">Nonomuraea indica</name>
    <dbReference type="NCBI Taxonomy" id="1581193"/>
    <lineage>
        <taxon>Bacteria</taxon>
        <taxon>Bacillati</taxon>
        <taxon>Actinomycetota</taxon>
        <taxon>Actinomycetes</taxon>
        <taxon>Streptosporangiales</taxon>
        <taxon>Streptosporangiaceae</taxon>
        <taxon>Nonomuraea</taxon>
    </lineage>
</organism>
<keyword evidence="3" id="KW-1185">Reference proteome</keyword>
<name>A0ABW8AEE7_9ACTN</name>
<comment type="caution">
    <text evidence="2">The sequence shown here is derived from an EMBL/GenBank/DDBJ whole genome shotgun (WGS) entry which is preliminary data.</text>
</comment>
<evidence type="ECO:0000256" key="1">
    <source>
        <dbReference type="SAM" id="MobiDB-lite"/>
    </source>
</evidence>
<feature type="compositionally biased region" description="Pro residues" evidence="1">
    <location>
        <begin position="225"/>
        <end position="238"/>
    </location>
</feature>
<protein>
    <submittedName>
        <fullName evidence="2">Uncharacterized protein</fullName>
    </submittedName>
</protein>
<evidence type="ECO:0000313" key="2">
    <source>
        <dbReference type="EMBL" id="MFI7444983.1"/>
    </source>
</evidence>
<accession>A0ABW8AEE7</accession>
<gene>
    <name evidence="2" type="ORF">ACIBP5_33860</name>
</gene>
<dbReference type="Proteomes" id="UP001612928">
    <property type="component" value="Unassembled WGS sequence"/>
</dbReference>
<feature type="region of interest" description="Disordered" evidence="1">
    <location>
        <begin position="276"/>
        <end position="312"/>
    </location>
</feature>
<proteinExistence type="predicted"/>
<dbReference type="EMBL" id="JBITMB010000010">
    <property type="protein sequence ID" value="MFI7444983.1"/>
    <property type="molecule type" value="Genomic_DNA"/>
</dbReference>
<sequence>MSNIFTDFIRVYAQPGHHIDEVEAQWIAWMLLGPRGSYHVPVRVRCGPQGRYAEIQYGSGKSPDVVNFCENHIGYWRYSTIWGRSFNDGGSEDVIWQDDVNDGPRRFCRYGFDEVRVITAGGQPPVVPEAPWQRQLDGSWRLRVAGSYRTGNDRFASVGPCATVAVDPPAPDPADLPVSTPTTPNIHGEELSSIDPPWLAALTEAVDPRRSDQERRRLRLRRPAGPAPASPPVPPAGPANPIHGSCLHAVTGPLAFPAASRNHGAAAPALFAIGPQPWAQPEKGGAGKAVTIADDSVPSPMRAGSRVRGGDA</sequence>
<feature type="compositionally biased region" description="Basic and acidic residues" evidence="1">
    <location>
        <begin position="206"/>
        <end position="215"/>
    </location>
</feature>
<evidence type="ECO:0000313" key="3">
    <source>
        <dbReference type="Proteomes" id="UP001612928"/>
    </source>
</evidence>
<dbReference type="RefSeq" id="WP_397025343.1">
    <property type="nucleotide sequence ID" value="NZ_JBITMB010000010.1"/>
</dbReference>